<feature type="coiled-coil region" evidence="1">
    <location>
        <begin position="188"/>
        <end position="292"/>
    </location>
</feature>
<name>A0A8J7YDG1_9EURY</name>
<dbReference type="PANTHER" id="PTHR32182:SF0">
    <property type="entry name" value="DNA REPLICATION AND REPAIR PROTEIN RECF"/>
    <property type="match status" value="1"/>
</dbReference>
<comment type="caution">
    <text evidence="4">The sequence shown here is derived from an EMBL/GenBank/DDBJ whole genome shotgun (WGS) entry which is preliminary data.</text>
</comment>
<dbReference type="AlphaFoldDB" id="A0A8J7YDG1"/>
<feature type="compositionally biased region" description="Basic and acidic residues" evidence="2">
    <location>
        <begin position="436"/>
        <end position="445"/>
    </location>
</feature>
<keyword evidence="1" id="KW-0175">Coiled coil</keyword>
<dbReference type="PANTHER" id="PTHR32182">
    <property type="entry name" value="DNA REPLICATION AND REPAIR PROTEIN RECF"/>
    <property type="match status" value="1"/>
</dbReference>
<evidence type="ECO:0000256" key="1">
    <source>
        <dbReference type="SAM" id="Coils"/>
    </source>
</evidence>
<evidence type="ECO:0000313" key="5">
    <source>
        <dbReference type="Proteomes" id="UP000766550"/>
    </source>
</evidence>
<dbReference type="Pfam" id="PF13476">
    <property type="entry name" value="AAA_23"/>
    <property type="match status" value="1"/>
</dbReference>
<protein>
    <submittedName>
        <fullName evidence="4">AAA family ATPase</fullName>
    </submittedName>
</protein>
<dbReference type="InterPro" id="IPR038729">
    <property type="entry name" value="Rad50/SbcC_AAA"/>
</dbReference>
<organism evidence="4 5">
    <name type="scientific">Haloarcula limicola</name>
    <dbReference type="NCBI Taxonomy" id="1429915"/>
    <lineage>
        <taxon>Archaea</taxon>
        <taxon>Methanobacteriati</taxon>
        <taxon>Methanobacteriota</taxon>
        <taxon>Stenosarchaea group</taxon>
        <taxon>Halobacteria</taxon>
        <taxon>Halobacteriales</taxon>
        <taxon>Haloarculaceae</taxon>
        <taxon>Haloarcula</taxon>
    </lineage>
</organism>
<feature type="domain" description="Rad50/SbcC-type AAA" evidence="3">
    <location>
        <begin position="5"/>
        <end position="280"/>
    </location>
</feature>
<dbReference type="OrthoDB" id="25344at2157"/>
<dbReference type="InterPro" id="IPR027417">
    <property type="entry name" value="P-loop_NTPase"/>
</dbReference>
<feature type="region of interest" description="Disordered" evidence="2">
    <location>
        <begin position="425"/>
        <end position="450"/>
    </location>
</feature>
<sequence>MRLHRLHLTNFRQFRTGTITFAQGGEQNVTVVHGQNGSGKTTLKNALTWVLYDEVDFTLRPDKLASQGSFAETETGDTVRVEAVLEFEDEDIDYELTRWVDYQKQSASDYEGEIIDNGLSLTFSEPDGTRGTRNNPQDAIEQILPTRLSSLFFFDGEYITRLSETRSQDEIRAAIQNIMGLKIIERSITHLEAVEERFEDELQEAASTELKSLMDQRTTLREEKADREQALGAAQDTKARLNEEIDEIKHKLEQIDDSSELEEERTELESELERINAEVDAINDDIEDTISTQGHLPFAMPAVEETAKDLDRLREEGVLPSEVSNQFIDRLLTDGTCLCGRPLEPDTEPYAKVTAYQSEDVTEGFDQAAIRIISHLTQLDSERTDYFERISELLERRSKLRDREQEIAEQLSEISAQVEKIDVVDPQTGETPAELESARDSKADQLSETESDIVRHEIKIEELDEELAEVNTDIDEARQDKKEAELARKRMRATESVRRQLEASFDDLQKRVRNWSNKLVEQTFEEIATKGYQAEITDAFELHIKDQVENEYLEVEKSRGERQIASLTFIGSLVQIARERYESSDDTEYFSGGIYPIMMDSPFGALDDDHRRQVSRVIPEMAEQVIILVTDSQWRGPVASELSAIAGQQYRLEYDAGDSAETFPQTTIENETAVTEP</sequence>
<dbReference type="Proteomes" id="UP000766550">
    <property type="component" value="Unassembled WGS sequence"/>
</dbReference>
<reference evidence="4 5" key="1">
    <citation type="submission" date="2021-06" db="EMBL/GenBank/DDBJ databases">
        <title>New haloarchaea isolates fom saline soil.</title>
        <authorList>
            <person name="Duran-Viseras A."/>
            <person name="Sanchez-Porro C.S."/>
            <person name="Ventosa A."/>
        </authorList>
    </citation>
    <scope>NUCLEOTIDE SEQUENCE [LARGE SCALE GENOMIC DNA]</scope>
    <source>
        <strain evidence="4 5">JCM 183640</strain>
    </source>
</reference>
<dbReference type="EMBL" id="JAHQXF010000004">
    <property type="protein sequence ID" value="MBV0926229.1"/>
    <property type="molecule type" value="Genomic_DNA"/>
</dbReference>
<evidence type="ECO:0000256" key="2">
    <source>
        <dbReference type="SAM" id="MobiDB-lite"/>
    </source>
</evidence>
<dbReference type="GO" id="GO:0000731">
    <property type="term" value="P:DNA synthesis involved in DNA repair"/>
    <property type="evidence" value="ECO:0007669"/>
    <property type="project" value="TreeGrafter"/>
</dbReference>
<accession>A0A8J7YDG1</accession>
<keyword evidence="5" id="KW-1185">Reference proteome</keyword>
<gene>
    <name evidence="4" type="ORF">KTS45_18640</name>
</gene>
<dbReference type="Gene3D" id="3.40.50.300">
    <property type="entry name" value="P-loop containing nucleotide triphosphate hydrolases"/>
    <property type="match status" value="2"/>
</dbReference>
<dbReference type="GO" id="GO:0006302">
    <property type="term" value="P:double-strand break repair"/>
    <property type="evidence" value="ECO:0007669"/>
    <property type="project" value="InterPro"/>
</dbReference>
<evidence type="ECO:0000313" key="4">
    <source>
        <dbReference type="EMBL" id="MBV0926229.1"/>
    </source>
</evidence>
<evidence type="ECO:0000259" key="3">
    <source>
        <dbReference type="Pfam" id="PF13476"/>
    </source>
</evidence>
<dbReference type="SUPFAM" id="SSF52540">
    <property type="entry name" value="P-loop containing nucleoside triphosphate hydrolases"/>
    <property type="match status" value="1"/>
</dbReference>
<dbReference type="GO" id="GO:0016887">
    <property type="term" value="F:ATP hydrolysis activity"/>
    <property type="evidence" value="ECO:0007669"/>
    <property type="project" value="InterPro"/>
</dbReference>
<proteinExistence type="predicted"/>
<dbReference type="RefSeq" id="WP_162319349.1">
    <property type="nucleotide sequence ID" value="NZ_JAHQXF010000004.1"/>
</dbReference>